<dbReference type="EMBL" id="PUHY01000010">
    <property type="protein sequence ID" value="PQO34782.1"/>
    <property type="molecule type" value="Genomic_DNA"/>
</dbReference>
<dbReference type="AlphaFoldDB" id="A0A2S8FRH3"/>
<dbReference type="Proteomes" id="UP000238322">
    <property type="component" value="Unassembled WGS sequence"/>
</dbReference>
<proteinExistence type="predicted"/>
<accession>A0A2S8FRH3</accession>
<sequence length="100" mass="11478">MAGLEPATYGSKNMDSNRQSVIVWAGVLTESKPARLRELELNQRPFGSKPKIAYHQRKSRMICEECLFLKSCPRQRKKLPANFDEEPMLPAWQIGQCVKD</sequence>
<comment type="caution">
    <text evidence="1">The sequence shown here is derived from an EMBL/GenBank/DDBJ whole genome shotgun (WGS) entry which is preliminary data.</text>
</comment>
<evidence type="ECO:0000313" key="2">
    <source>
        <dbReference type="Proteomes" id="UP000238322"/>
    </source>
</evidence>
<reference evidence="1 2" key="1">
    <citation type="submission" date="2018-02" db="EMBL/GenBank/DDBJ databases">
        <title>Comparative genomes isolates from brazilian mangrove.</title>
        <authorList>
            <person name="Araujo J.E."/>
            <person name="Taketani R.G."/>
            <person name="Silva M.C.P."/>
            <person name="Loureco M.V."/>
            <person name="Andreote F.D."/>
        </authorList>
    </citation>
    <scope>NUCLEOTIDE SEQUENCE [LARGE SCALE GENOMIC DNA]</scope>
    <source>
        <strain evidence="1 2">Hex-1 MGV</strain>
    </source>
</reference>
<gene>
    <name evidence="1" type="ORF">C5Y83_14885</name>
</gene>
<organism evidence="1 2">
    <name type="scientific">Blastopirellula marina</name>
    <dbReference type="NCBI Taxonomy" id="124"/>
    <lineage>
        <taxon>Bacteria</taxon>
        <taxon>Pseudomonadati</taxon>
        <taxon>Planctomycetota</taxon>
        <taxon>Planctomycetia</taxon>
        <taxon>Pirellulales</taxon>
        <taxon>Pirellulaceae</taxon>
        <taxon>Blastopirellula</taxon>
    </lineage>
</organism>
<protein>
    <submittedName>
        <fullName evidence="1">Uncharacterized protein</fullName>
    </submittedName>
</protein>
<name>A0A2S8FRH3_9BACT</name>
<evidence type="ECO:0000313" key="1">
    <source>
        <dbReference type="EMBL" id="PQO34782.1"/>
    </source>
</evidence>